<dbReference type="Proteomes" id="UP000325081">
    <property type="component" value="Unassembled WGS sequence"/>
</dbReference>
<keyword evidence="12" id="KW-1185">Reference proteome</keyword>
<dbReference type="Pfam" id="PF00447">
    <property type="entry name" value="HSF_DNA-bind"/>
    <property type="match status" value="1"/>
</dbReference>
<evidence type="ECO:0000256" key="3">
    <source>
        <dbReference type="ARBA" id="ARBA00022553"/>
    </source>
</evidence>
<reference evidence="12" key="1">
    <citation type="journal article" date="2019" name="Curr. Biol.">
        <title>Genome Sequence of Striga asiatica Provides Insight into the Evolution of Plant Parasitism.</title>
        <authorList>
            <person name="Yoshida S."/>
            <person name="Kim S."/>
            <person name="Wafula E.K."/>
            <person name="Tanskanen J."/>
            <person name="Kim Y.M."/>
            <person name="Honaas L."/>
            <person name="Yang Z."/>
            <person name="Spallek T."/>
            <person name="Conn C.E."/>
            <person name="Ichihashi Y."/>
            <person name="Cheong K."/>
            <person name="Cui S."/>
            <person name="Der J.P."/>
            <person name="Gundlach H."/>
            <person name="Jiao Y."/>
            <person name="Hori C."/>
            <person name="Ishida J.K."/>
            <person name="Kasahara H."/>
            <person name="Kiba T."/>
            <person name="Kim M.S."/>
            <person name="Koo N."/>
            <person name="Laohavisit A."/>
            <person name="Lee Y.H."/>
            <person name="Lumba S."/>
            <person name="McCourt P."/>
            <person name="Mortimer J.C."/>
            <person name="Mutuku J.M."/>
            <person name="Nomura T."/>
            <person name="Sasaki-Sekimoto Y."/>
            <person name="Seto Y."/>
            <person name="Wang Y."/>
            <person name="Wakatake T."/>
            <person name="Sakakibara H."/>
            <person name="Demura T."/>
            <person name="Yamaguchi S."/>
            <person name="Yoneyama K."/>
            <person name="Manabe R.I."/>
            <person name="Nelson D.C."/>
            <person name="Schulman A.H."/>
            <person name="Timko M.P."/>
            <person name="dePamphilis C.W."/>
            <person name="Choi D."/>
            <person name="Shirasu K."/>
        </authorList>
    </citation>
    <scope>NUCLEOTIDE SEQUENCE [LARGE SCALE GENOMIC DNA]</scope>
    <source>
        <strain evidence="12">cv. UVA1</strain>
    </source>
</reference>
<dbReference type="PANTHER" id="PTHR10015:SF322">
    <property type="entry name" value="HEAT STRESS TRANSCRIPTION FACTOR A-7A"/>
    <property type="match status" value="1"/>
</dbReference>
<dbReference type="GO" id="GO:0003700">
    <property type="term" value="F:DNA-binding transcription factor activity"/>
    <property type="evidence" value="ECO:0007669"/>
    <property type="project" value="InterPro"/>
</dbReference>
<evidence type="ECO:0000256" key="6">
    <source>
        <dbReference type="ARBA" id="ARBA00023125"/>
    </source>
</evidence>
<keyword evidence="7" id="KW-0804">Transcription</keyword>
<keyword evidence="8" id="KW-0539">Nucleus</keyword>
<accession>A0A5A7RDA4</accession>
<dbReference type="GO" id="GO:0034605">
    <property type="term" value="P:cellular response to heat"/>
    <property type="evidence" value="ECO:0007669"/>
    <property type="project" value="TreeGrafter"/>
</dbReference>
<comment type="similarity">
    <text evidence="9">Belongs to the HSF family.</text>
</comment>
<dbReference type="GO" id="GO:0006357">
    <property type="term" value="P:regulation of transcription by RNA polymerase II"/>
    <property type="evidence" value="ECO:0007669"/>
    <property type="project" value="TreeGrafter"/>
</dbReference>
<evidence type="ECO:0000256" key="1">
    <source>
        <dbReference type="ARBA" id="ARBA00004123"/>
    </source>
</evidence>
<dbReference type="InterPro" id="IPR000232">
    <property type="entry name" value="HSF_DNA-bd"/>
</dbReference>
<dbReference type="PRINTS" id="PR00056">
    <property type="entry name" value="HSFDOMAIN"/>
</dbReference>
<evidence type="ECO:0000256" key="9">
    <source>
        <dbReference type="RuleBase" id="RU004020"/>
    </source>
</evidence>
<dbReference type="EMBL" id="BKCP01011737">
    <property type="protein sequence ID" value="GER55378.1"/>
    <property type="molecule type" value="Genomic_DNA"/>
</dbReference>
<comment type="subunit">
    <text evidence="2">Homotrimer.</text>
</comment>
<evidence type="ECO:0000256" key="4">
    <source>
        <dbReference type="ARBA" id="ARBA00023015"/>
    </source>
</evidence>
<dbReference type="SUPFAM" id="SSF46785">
    <property type="entry name" value="Winged helix' DNA-binding domain"/>
    <property type="match status" value="1"/>
</dbReference>
<keyword evidence="5" id="KW-0346">Stress response</keyword>
<organism evidence="11 12">
    <name type="scientific">Striga asiatica</name>
    <name type="common">Asiatic witchweed</name>
    <name type="synonym">Buchnera asiatica</name>
    <dbReference type="NCBI Taxonomy" id="4170"/>
    <lineage>
        <taxon>Eukaryota</taxon>
        <taxon>Viridiplantae</taxon>
        <taxon>Streptophyta</taxon>
        <taxon>Embryophyta</taxon>
        <taxon>Tracheophyta</taxon>
        <taxon>Spermatophyta</taxon>
        <taxon>Magnoliopsida</taxon>
        <taxon>eudicotyledons</taxon>
        <taxon>Gunneridae</taxon>
        <taxon>Pentapetalae</taxon>
        <taxon>asterids</taxon>
        <taxon>lamiids</taxon>
        <taxon>Lamiales</taxon>
        <taxon>Orobanchaceae</taxon>
        <taxon>Buchnereae</taxon>
        <taxon>Striga</taxon>
    </lineage>
</organism>
<dbReference type="InterPro" id="IPR036388">
    <property type="entry name" value="WH-like_DNA-bd_sf"/>
</dbReference>
<dbReference type="InterPro" id="IPR036390">
    <property type="entry name" value="WH_DNA-bd_sf"/>
</dbReference>
<sequence>MNPDFWIKGEYPGEHTLKPMEGLHEAGPRPFLTKTFEMVDDFQTKHIVIWSRGGHSFVVWDSNAFASKILPIYFKHHNFSSFVRQLNTYFRSQPELTFQSLLSPSIPTLPRALGTKDGWNEARYRRQNPSLMLMSGRGFKKIDSDKWEFANEHFVKAHEVLHFLNRHRSGKHCFMALKLDMAKALDRLSSEAERGTFKDTRIAKDGPQLTHLLFADDLLILCKAEMSQANKILHILQDYSHFTCQRVNIEKSSIYFSRNTTPDVQDRCCQILNVFTMSCFLLPVGLFKEISSACAGFWWSKGDNTQRGIHWKAWDQMTLPKPQGSLGFQDIQIFNEALIAKQIWRLLTQPQLWVSRIIKAKYYSDSSILAAERKVNASWLWNSWLKVRDNCAKWMQSVIHNGKEEDCSSIMQLNTFNPEHDEWVWNQDKKGNISISNTYALLIKQKILKMDQPQSSTSMLKDQKAWTRLWKLKVKVCGFDDETLEHALFNCPNAQLVWNLAPVNWEGPKEQDSFKDWWWQISELNKSETSEARIQLSTYILWWLWKCRNLSVFEGSKRPAPLIVEGSKRPAPLIVEGTVKEWTEYMEASRQSCMERRRQ</sequence>
<name>A0A5A7RDA4_STRAF</name>
<dbReference type="Gene3D" id="1.10.10.10">
    <property type="entry name" value="Winged helix-like DNA-binding domain superfamily/Winged helix DNA-binding domain"/>
    <property type="match status" value="1"/>
</dbReference>
<dbReference type="GO" id="GO:0005634">
    <property type="term" value="C:nucleus"/>
    <property type="evidence" value="ECO:0007669"/>
    <property type="project" value="UniProtKB-SubCell"/>
</dbReference>
<evidence type="ECO:0000256" key="5">
    <source>
        <dbReference type="ARBA" id="ARBA00023016"/>
    </source>
</evidence>
<dbReference type="SMART" id="SM00415">
    <property type="entry name" value="HSF"/>
    <property type="match status" value="1"/>
</dbReference>
<evidence type="ECO:0000313" key="12">
    <source>
        <dbReference type="Proteomes" id="UP000325081"/>
    </source>
</evidence>
<gene>
    <name evidence="11" type="ORF">STAS_33026</name>
</gene>
<protein>
    <submittedName>
        <fullName evidence="11">Heat stress transcription factor A-7b</fullName>
    </submittedName>
</protein>
<evidence type="ECO:0000256" key="8">
    <source>
        <dbReference type="ARBA" id="ARBA00023242"/>
    </source>
</evidence>
<evidence type="ECO:0000256" key="2">
    <source>
        <dbReference type="ARBA" id="ARBA00011233"/>
    </source>
</evidence>
<evidence type="ECO:0000256" key="7">
    <source>
        <dbReference type="ARBA" id="ARBA00023163"/>
    </source>
</evidence>
<proteinExistence type="inferred from homology"/>
<dbReference type="OrthoDB" id="60033at2759"/>
<dbReference type="GO" id="GO:0000978">
    <property type="term" value="F:RNA polymerase II cis-regulatory region sequence-specific DNA binding"/>
    <property type="evidence" value="ECO:0007669"/>
    <property type="project" value="TreeGrafter"/>
</dbReference>
<keyword evidence="3" id="KW-0597">Phosphoprotein</keyword>
<evidence type="ECO:0000259" key="10">
    <source>
        <dbReference type="SMART" id="SM00415"/>
    </source>
</evidence>
<feature type="domain" description="HSF-type DNA-binding" evidence="10">
    <location>
        <begin position="27"/>
        <end position="167"/>
    </location>
</feature>
<dbReference type="FunFam" id="1.10.10.10:FF:000037">
    <property type="entry name" value="Heat stress transcription factor B-4"/>
    <property type="match status" value="1"/>
</dbReference>
<dbReference type="PANTHER" id="PTHR10015">
    <property type="entry name" value="HEAT SHOCK TRANSCRIPTION FACTOR"/>
    <property type="match status" value="1"/>
</dbReference>
<dbReference type="AlphaFoldDB" id="A0A5A7RDA4"/>
<evidence type="ECO:0000313" key="11">
    <source>
        <dbReference type="EMBL" id="GER55378.1"/>
    </source>
</evidence>
<comment type="subcellular location">
    <subcellularLocation>
        <location evidence="1">Nucleus</location>
    </subcellularLocation>
</comment>
<comment type="caution">
    <text evidence="11">The sequence shown here is derived from an EMBL/GenBank/DDBJ whole genome shotgun (WGS) entry which is preliminary data.</text>
</comment>
<keyword evidence="4" id="KW-0805">Transcription regulation</keyword>
<keyword evidence="6" id="KW-0238">DNA-binding</keyword>